<dbReference type="Proteomes" id="UP000235388">
    <property type="component" value="Unassembled WGS sequence"/>
</dbReference>
<keyword evidence="2" id="KW-1185">Reference proteome</keyword>
<evidence type="ECO:0000313" key="2">
    <source>
        <dbReference type="Proteomes" id="UP000235388"/>
    </source>
</evidence>
<sequence length="713" mass="79994">MDDPTDFQLINRETRTYQCLICPHSKILTDVAKHLRRPLHMLNASSSPRNRGPTPPIISAEQAAHDESLLAAQEDAAHTEMFWSSLNDLYDCDDAPLASGCERTLGEELNDCDPIINVSDNELPGANKFPPDQWQDFLDAELEALQGEDLANPLISSHLDYFPELCNGGQVYKFSQSQKWLKLLLPAHWPQMCEVNKKHFFIFEPVQLRSKAVVIPVFLFMYNSQLTSRVIEINRSNMFEDGNGVKIIIPKHIDFDDPILTSVDVTSFHRDYSEISLADGRRLIDACNHRVIQTNGCAEDDQVLCVPNPWRLKANGKVIRHVPITLYADDTSGNEFNCHFLSTSNVASVLELSEQIVDELNDMALEGFTAYDSHIAEPVLVHSVVLCFLADSPMHAEVTNTPNPGQSNHPCRMCTLSVEKKSMMKLVPYIQQFIQVDDLGHRARNPPRKWATTYQHSHALYNIAICDNITQFKEQSTLLGVKDAINTRFINESRSVPAIKEIMEALDLNHPTRFDGARDAPVESLHVVLLGVVKYLARDDFGKLKEKQKKILVGRLHSLNTLRFGPAALFSTEKFESYNGVLRQASIHSNRQSPGKDLAVTFENYSSLKFLLSGGVMFDPHTGSTTTSSSEVQHAFVNNPILQRAMGYNCTVTEELVCYPLDVNIKLPKEDIVPAPNRLSFPGQNASVAQVAQIKLSKHDLLRKGVFLAVILR</sequence>
<comment type="caution">
    <text evidence="1">The sequence shown here is derived from an EMBL/GenBank/DDBJ whole genome shotgun (WGS) entry which is preliminary data.</text>
</comment>
<dbReference type="STRING" id="200324.A0A2N5SUC9"/>
<accession>A0A2N5SUC9</accession>
<evidence type="ECO:0008006" key="3">
    <source>
        <dbReference type="Google" id="ProtNLM"/>
    </source>
</evidence>
<evidence type="ECO:0000313" key="1">
    <source>
        <dbReference type="EMBL" id="PLW16847.1"/>
    </source>
</evidence>
<proteinExistence type="predicted"/>
<dbReference type="EMBL" id="PGCJ01000861">
    <property type="protein sequence ID" value="PLW16847.1"/>
    <property type="molecule type" value="Genomic_DNA"/>
</dbReference>
<dbReference type="AlphaFoldDB" id="A0A2N5SUC9"/>
<name>A0A2N5SUC9_9BASI</name>
<reference evidence="1 2" key="1">
    <citation type="submission" date="2017-11" db="EMBL/GenBank/DDBJ databases">
        <title>De novo assembly and phasing of dikaryotic genomes from two isolates of Puccinia coronata f. sp. avenae, the causal agent of oat crown rust.</title>
        <authorList>
            <person name="Miller M.E."/>
            <person name="Zhang Y."/>
            <person name="Omidvar V."/>
            <person name="Sperschneider J."/>
            <person name="Schwessinger B."/>
            <person name="Raley C."/>
            <person name="Palmer J.M."/>
            <person name="Garnica D."/>
            <person name="Upadhyaya N."/>
            <person name="Rathjen J."/>
            <person name="Taylor J.M."/>
            <person name="Park R.F."/>
            <person name="Dodds P.N."/>
            <person name="Hirsch C.D."/>
            <person name="Kianian S.F."/>
            <person name="Figueroa M."/>
        </authorList>
    </citation>
    <scope>NUCLEOTIDE SEQUENCE [LARGE SCALE GENOMIC DNA]</scope>
    <source>
        <strain evidence="1">12NC29</strain>
    </source>
</reference>
<protein>
    <recommendedName>
        <fullName evidence="3">C2H2-type domain-containing protein</fullName>
    </recommendedName>
</protein>
<dbReference type="PANTHER" id="PTHR31912">
    <property type="entry name" value="IP13529P"/>
    <property type="match status" value="1"/>
</dbReference>
<dbReference type="PANTHER" id="PTHR31912:SF34">
    <property type="entry name" value="NOTOCHORD-RELATED PROTEIN"/>
    <property type="match status" value="1"/>
</dbReference>
<gene>
    <name evidence="1" type="ORF">PCANC_09432</name>
</gene>
<organism evidence="1 2">
    <name type="scientific">Puccinia coronata f. sp. avenae</name>
    <dbReference type="NCBI Taxonomy" id="200324"/>
    <lineage>
        <taxon>Eukaryota</taxon>
        <taxon>Fungi</taxon>
        <taxon>Dikarya</taxon>
        <taxon>Basidiomycota</taxon>
        <taxon>Pucciniomycotina</taxon>
        <taxon>Pucciniomycetes</taxon>
        <taxon>Pucciniales</taxon>
        <taxon>Pucciniaceae</taxon>
        <taxon>Puccinia</taxon>
    </lineage>
</organism>
<dbReference type="OrthoDB" id="2506088at2759"/>